<comment type="caution">
    <text evidence="1">The sequence shown here is derived from an EMBL/GenBank/DDBJ whole genome shotgun (WGS) entry which is preliminary data.</text>
</comment>
<accession>A0A4U5LV41</accession>
<gene>
    <name evidence="1" type="ORF">L596_029587</name>
</gene>
<dbReference type="EMBL" id="AZBU02000012">
    <property type="protein sequence ID" value="TKR59987.1"/>
    <property type="molecule type" value="Genomic_DNA"/>
</dbReference>
<dbReference type="Proteomes" id="UP000298663">
    <property type="component" value="Unassembled WGS sequence"/>
</dbReference>
<reference evidence="1 2" key="2">
    <citation type="journal article" date="2019" name="G3 (Bethesda)">
        <title>Hybrid Assembly of the Genome of the Entomopathogenic Nematode Steinernema carpocapsae Identifies the X-Chromosome.</title>
        <authorList>
            <person name="Serra L."/>
            <person name="Macchietto M."/>
            <person name="Macias-Munoz A."/>
            <person name="McGill C.J."/>
            <person name="Rodriguez I.M."/>
            <person name="Rodriguez B."/>
            <person name="Murad R."/>
            <person name="Mortazavi A."/>
        </authorList>
    </citation>
    <scope>NUCLEOTIDE SEQUENCE [LARGE SCALE GENOMIC DNA]</scope>
    <source>
        <strain evidence="1 2">ALL</strain>
    </source>
</reference>
<sequence length="306" mass="34844">MDHVPHRFIEALLPAVSVDSRFLKRFTQFGKSWTTSAEELISNYHWTHVEIYDDSQKVVVFSKRGMLKFGTFSGPTKFTLNAEIKIYGQGGPSANDPAFPLCLDKRLEKATCFPCAGMHSCLALFQVNLNSAVFDVSRFFRFLVGPFRQISFVSCQGFANKIDTIVKHCVDYGRTGNYTFQNTEISDSTLNMLKETWGQWTGPTFEHDHYIKKVMILQNCTSEFSLEMVREMIDSWTKGRGGDELMFTCAGIKSLKDLTNVLAMNVVFLDHPNEVIAEIIHEESNTAFRAKYGRHGRDTVTLTRIR</sequence>
<protein>
    <recommendedName>
        <fullName evidence="3">F-box associated domain-containing protein</fullName>
    </recommendedName>
</protein>
<evidence type="ECO:0000313" key="2">
    <source>
        <dbReference type="Proteomes" id="UP000298663"/>
    </source>
</evidence>
<organism evidence="1 2">
    <name type="scientific">Steinernema carpocapsae</name>
    <name type="common">Entomopathogenic nematode</name>
    <dbReference type="NCBI Taxonomy" id="34508"/>
    <lineage>
        <taxon>Eukaryota</taxon>
        <taxon>Metazoa</taxon>
        <taxon>Ecdysozoa</taxon>
        <taxon>Nematoda</taxon>
        <taxon>Chromadorea</taxon>
        <taxon>Rhabditida</taxon>
        <taxon>Tylenchina</taxon>
        <taxon>Panagrolaimomorpha</taxon>
        <taxon>Strongyloidoidea</taxon>
        <taxon>Steinernematidae</taxon>
        <taxon>Steinernema</taxon>
    </lineage>
</organism>
<dbReference type="AlphaFoldDB" id="A0A4U5LV41"/>
<name>A0A4U5LV41_STECR</name>
<reference evidence="1 2" key="1">
    <citation type="journal article" date="2015" name="Genome Biol.">
        <title>Comparative genomics of Steinernema reveals deeply conserved gene regulatory networks.</title>
        <authorList>
            <person name="Dillman A.R."/>
            <person name="Macchietto M."/>
            <person name="Porter C.F."/>
            <person name="Rogers A."/>
            <person name="Williams B."/>
            <person name="Antoshechkin I."/>
            <person name="Lee M.M."/>
            <person name="Goodwin Z."/>
            <person name="Lu X."/>
            <person name="Lewis E.E."/>
            <person name="Goodrich-Blair H."/>
            <person name="Stock S.P."/>
            <person name="Adams B.J."/>
            <person name="Sternberg P.W."/>
            <person name="Mortazavi A."/>
        </authorList>
    </citation>
    <scope>NUCLEOTIDE SEQUENCE [LARGE SCALE GENOMIC DNA]</scope>
    <source>
        <strain evidence="1 2">ALL</strain>
    </source>
</reference>
<evidence type="ECO:0000313" key="1">
    <source>
        <dbReference type="EMBL" id="TKR59987.1"/>
    </source>
</evidence>
<evidence type="ECO:0008006" key="3">
    <source>
        <dbReference type="Google" id="ProtNLM"/>
    </source>
</evidence>
<keyword evidence="2" id="KW-1185">Reference proteome</keyword>
<proteinExistence type="predicted"/>